<evidence type="ECO:0000313" key="1">
    <source>
        <dbReference type="EMBL" id="PPQ76170.1"/>
    </source>
</evidence>
<sequence length="190" mass="21810">MLFFVEAVFTKREGSPSSADGVSDDVVVTCLRLSTLFSLSVAALRQPPQRNTHVTDLMLRLSFLSLLAGMMISTWGNQRTITSIDFTFSFILLVIMYGTWTDPSPNNDGEGEYPLHGQYDRSRKRNAFMVVYKKEKMFEKNLEGFDRARICEDVIKECKPQRVLTMSSTCVKLLFTYDYQRGVAEYFFTQ</sequence>
<dbReference type="Gene3D" id="1.10.287.600">
    <property type="entry name" value="Helix hairpin bin"/>
    <property type="match status" value="1"/>
</dbReference>
<keyword evidence="2" id="KW-1185">Reference proteome</keyword>
<dbReference type="Proteomes" id="UP000283269">
    <property type="component" value="Unassembled WGS sequence"/>
</dbReference>
<dbReference type="InterPro" id="IPR023123">
    <property type="entry name" value="Tubulin_C"/>
</dbReference>
<dbReference type="InParanoid" id="A0A409WCI5"/>
<gene>
    <name evidence="1" type="ORF">CVT25_007506</name>
</gene>
<comment type="caution">
    <text evidence="1">The sequence shown here is derived from an EMBL/GenBank/DDBJ whole genome shotgun (WGS) entry which is preliminary data.</text>
</comment>
<proteinExistence type="predicted"/>
<accession>A0A409WCI5</accession>
<reference evidence="1 2" key="1">
    <citation type="journal article" date="2018" name="Evol. Lett.">
        <title>Horizontal gene cluster transfer increased hallucinogenic mushroom diversity.</title>
        <authorList>
            <person name="Reynolds H.T."/>
            <person name="Vijayakumar V."/>
            <person name="Gluck-Thaler E."/>
            <person name="Korotkin H.B."/>
            <person name="Matheny P.B."/>
            <person name="Slot J.C."/>
        </authorList>
    </citation>
    <scope>NUCLEOTIDE SEQUENCE [LARGE SCALE GENOMIC DNA]</scope>
    <source>
        <strain evidence="1 2">2631</strain>
    </source>
</reference>
<organism evidence="1 2">
    <name type="scientific">Psilocybe cyanescens</name>
    <dbReference type="NCBI Taxonomy" id="93625"/>
    <lineage>
        <taxon>Eukaryota</taxon>
        <taxon>Fungi</taxon>
        <taxon>Dikarya</taxon>
        <taxon>Basidiomycota</taxon>
        <taxon>Agaricomycotina</taxon>
        <taxon>Agaricomycetes</taxon>
        <taxon>Agaricomycetidae</taxon>
        <taxon>Agaricales</taxon>
        <taxon>Agaricineae</taxon>
        <taxon>Strophariaceae</taxon>
        <taxon>Psilocybe</taxon>
    </lineage>
</organism>
<dbReference type="AlphaFoldDB" id="A0A409WCI5"/>
<dbReference type="EMBL" id="NHYD01003540">
    <property type="protein sequence ID" value="PPQ76170.1"/>
    <property type="molecule type" value="Genomic_DNA"/>
</dbReference>
<protein>
    <submittedName>
        <fullName evidence="1">Uncharacterized protein</fullName>
    </submittedName>
</protein>
<name>A0A409WCI5_PSICY</name>
<evidence type="ECO:0000313" key="2">
    <source>
        <dbReference type="Proteomes" id="UP000283269"/>
    </source>
</evidence>